<gene>
    <name evidence="3" type="ORF">BECKFM1743A_GA0114220_102122</name>
    <name evidence="4" type="ORF">BECKFM1743B_GA0114221_102761</name>
    <name evidence="2" type="ORF">BECKFM1743C_GA0114222_100451</name>
</gene>
<dbReference type="AlphaFoldDB" id="A0A450W8F8"/>
<evidence type="ECO:0000313" key="2">
    <source>
        <dbReference type="EMBL" id="VFJ47409.1"/>
    </source>
</evidence>
<dbReference type="Pfam" id="PF04018">
    <property type="entry name" value="VCA0040-like"/>
    <property type="match status" value="1"/>
</dbReference>
<feature type="transmembrane region" description="Helical" evidence="1">
    <location>
        <begin position="260"/>
        <end position="283"/>
    </location>
</feature>
<evidence type="ECO:0000256" key="1">
    <source>
        <dbReference type="SAM" id="Phobius"/>
    </source>
</evidence>
<keyword evidence="1" id="KW-0812">Transmembrane</keyword>
<feature type="transmembrane region" description="Helical" evidence="1">
    <location>
        <begin position="84"/>
        <end position="104"/>
    </location>
</feature>
<feature type="transmembrane region" description="Helical" evidence="1">
    <location>
        <begin position="110"/>
        <end position="129"/>
    </location>
</feature>
<dbReference type="EMBL" id="CAADEZ010000212">
    <property type="protein sequence ID" value="VFJ58315.1"/>
    <property type="molecule type" value="Genomic_DNA"/>
</dbReference>
<name>A0A450W8F8_9GAMM</name>
<protein>
    <submittedName>
        <fullName evidence="4">Putative membrane protein</fullName>
    </submittedName>
</protein>
<evidence type="ECO:0000313" key="4">
    <source>
        <dbReference type="EMBL" id="VFK13319.1"/>
    </source>
</evidence>
<keyword evidence="1" id="KW-0472">Membrane</keyword>
<dbReference type="EMBL" id="CAADFL010000276">
    <property type="protein sequence ID" value="VFK13319.1"/>
    <property type="molecule type" value="Genomic_DNA"/>
</dbReference>
<feature type="transmembrane region" description="Helical" evidence="1">
    <location>
        <begin position="186"/>
        <end position="208"/>
    </location>
</feature>
<dbReference type="PANTHER" id="PTHR37308:SF1">
    <property type="entry name" value="POLYPRENYL-PHOSPHATE TRANSPORTER"/>
    <property type="match status" value="1"/>
</dbReference>
<accession>A0A450W8F8</accession>
<feature type="transmembrane region" description="Helical" evidence="1">
    <location>
        <begin position="52"/>
        <end position="72"/>
    </location>
</feature>
<dbReference type="PANTHER" id="PTHR37308">
    <property type="entry name" value="INTEGRAL MEMBRANE PROTEIN"/>
    <property type="match status" value="1"/>
</dbReference>
<dbReference type="EMBL" id="CAADFA010000045">
    <property type="protein sequence ID" value="VFJ47409.1"/>
    <property type="molecule type" value="Genomic_DNA"/>
</dbReference>
<keyword evidence="1" id="KW-1133">Transmembrane helix</keyword>
<organism evidence="4">
    <name type="scientific">Candidatus Kentrum sp. FM</name>
    <dbReference type="NCBI Taxonomy" id="2126340"/>
    <lineage>
        <taxon>Bacteria</taxon>
        <taxon>Pseudomonadati</taxon>
        <taxon>Pseudomonadota</taxon>
        <taxon>Gammaproteobacteria</taxon>
        <taxon>Candidatus Kentrum</taxon>
    </lineage>
</organism>
<feature type="transmembrane region" description="Helical" evidence="1">
    <location>
        <begin position="215"/>
        <end position="233"/>
    </location>
</feature>
<sequence length="289" mass="31755">MGTADVIPGVSGGTIALILGIYARLINAIRAFDSVLLMHLYRGKFRVAAQHIDLVFLLFLGLGIITALLFFTRIVPLPILIRTYPMLVYGLFFGLLVASIGLLIRDLGHFGAHDSVWILLGIIIGYWLVSTIPMDTPEEAWFIFISGALAICAMILPGISGAFVLLILKKYTYLLEAIGRLDFGVLVPFILGAIVGVLLFSRFLAWLLKRFHRRTFLVITGILIGSLWIIWPFQERVYQDIGGKSQLIASAPVWPQGLDAMTMAALGLILVGVAAVTILDMLVKHPRIA</sequence>
<evidence type="ECO:0000313" key="3">
    <source>
        <dbReference type="EMBL" id="VFJ58315.1"/>
    </source>
</evidence>
<proteinExistence type="predicted"/>
<reference evidence="4" key="1">
    <citation type="submission" date="2019-02" db="EMBL/GenBank/DDBJ databases">
        <authorList>
            <person name="Gruber-Vodicka R. H."/>
            <person name="Seah K. B. B."/>
        </authorList>
    </citation>
    <scope>NUCLEOTIDE SEQUENCE</scope>
    <source>
        <strain evidence="3">BECK_BZ163</strain>
        <strain evidence="4">BECK_BZ164</strain>
        <strain evidence="2">BECK_BZ165</strain>
    </source>
</reference>
<feature type="transmembrane region" description="Helical" evidence="1">
    <location>
        <begin position="12"/>
        <end position="32"/>
    </location>
</feature>
<dbReference type="InterPro" id="IPR007163">
    <property type="entry name" value="VCA0040-like"/>
</dbReference>
<feature type="transmembrane region" description="Helical" evidence="1">
    <location>
        <begin position="141"/>
        <end position="166"/>
    </location>
</feature>